<dbReference type="Pfam" id="PF01168">
    <property type="entry name" value="Ala_racemase_N"/>
    <property type="match status" value="1"/>
</dbReference>
<feature type="active site" description="Proton acceptor; specific for L-alanine" evidence="5">
    <location>
        <position position="264"/>
    </location>
</feature>
<dbReference type="InterPro" id="IPR029066">
    <property type="entry name" value="PLP-binding_barrel"/>
</dbReference>
<comment type="function">
    <text evidence="5">Catalyzes the interconversion of L-alanine and D-alanine. May also act on other amino acids.</text>
</comment>
<dbReference type="InterPro" id="IPR020622">
    <property type="entry name" value="Ala_racemase_pyridoxalP-BS"/>
</dbReference>
<gene>
    <name evidence="9" type="primary">alr</name>
    <name evidence="9" type="ORF">KL86SPO_40641</name>
</gene>
<dbReference type="GO" id="GO:0005829">
    <property type="term" value="C:cytosol"/>
    <property type="evidence" value="ECO:0007669"/>
    <property type="project" value="TreeGrafter"/>
</dbReference>
<comment type="similarity">
    <text evidence="5">Belongs to the alanine racemase family.</text>
</comment>
<evidence type="ECO:0000256" key="2">
    <source>
        <dbReference type="ARBA" id="ARBA00001933"/>
    </source>
</evidence>
<dbReference type="GO" id="GO:0009252">
    <property type="term" value="P:peptidoglycan biosynthetic process"/>
    <property type="evidence" value="ECO:0007669"/>
    <property type="project" value="TreeGrafter"/>
</dbReference>
<comment type="pathway">
    <text evidence="5">Amino-acid biosynthesis; D-alanine biosynthesis; D-alanine from L-alanine: step 1/1.</text>
</comment>
<dbReference type="Pfam" id="PF00842">
    <property type="entry name" value="Ala_racemase_C"/>
    <property type="match status" value="1"/>
</dbReference>
<dbReference type="Gene3D" id="3.20.20.10">
    <property type="entry name" value="Alanine racemase"/>
    <property type="match status" value="1"/>
</dbReference>
<evidence type="ECO:0000256" key="1">
    <source>
        <dbReference type="ARBA" id="ARBA00000316"/>
    </source>
</evidence>
<evidence type="ECO:0000259" key="8">
    <source>
        <dbReference type="SMART" id="SM01005"/>
    </source>
</evidence>
<dbReference type="EMBL" id="FMJE01000004">
    <property type="protein sequence ID" value="SCM82156.1"/>
    <property type="molecule type" value="Genomic_DNA"/>
</dbReference>
<feature type="domain" description="Alanine racemase C-terminal" evidence="8">
    <location>
        <begin position="243"/>
        <end position="368"/>
    </location>
</feature>
<dbReference type="Gene3D" id="2.40.37.10">
    <property type="entry name" value="Lyase, Ornithine Decarboxylase, Chain A, domain 1"/>
    <property type="match status" value="1"/>
</dbReference>
<dbReference type="PROSITE" id="PS00395">
    <property type="entry name" value="ALANINE_RACEMASE"/>
    <property type="match status" value="1"/>
</dbReference>
<organism evidence="9">
    <name type="scientific">uncultured Sporomusa sp</name>
    <dbReference type="NCBI Taxonomy" id="307249"/>
    <lineage>
        <taxon>Bacteria</taxon>
        <taxon>Bacillati</taxon>
        <taxon>Bacillota</taxon>
        <taxon>Negativicutes</taxon>
        <taxon>Selenomonadales</taxon>
        <taxon>Sporomusaceae</taxon>
        <taxon>Sporomusa</taxon>
        <taxon>environmental samples</taxon>
    </lineage>
</organism>
<dbReference type="NCBIfam" id="TIGR00492">
    <property type="entry name" value="alr"/>
    <property type="match status" value="1"/>
</dbReference>
<dbReference type="PRINTS" id="PR00992">
    <property type="entry name" value="ALARACEMASE"/>
</dbReference>
<dbReference type="GO" id="GO:0030170">
    <property type="term" value="F:pyridoxal phosphate binding"/>
    <property type="evidence" value="ECO:0007669"/>
    <property type="project" value="UniProtKB-UniRule"/>
</dbReference>
<evidence type="ECO:0000256" key="6">
    <source>
        <dbReference type="PIRSR" id="PIRSR600821-50"/>
    </source>
</evidence>
<comment type="catalytic activity">
    <reaction evidence="1 5">
        <text>L-alanine = D-alanine</text>
        <dbReference type="Rhea" id="RHEA:20249"/>
        <dbReference type="ChEBI" id="CHEBI:57416"/>
        <dbReference type="ChEBI" id="CHEBI:57972"/>
        <dbReference type="EC" id="5.1.1.1"/>
    </reaction>
</comment>
<dbReference type="SUPFAM" id="SSF50621">
    <property type="entry name" value="Alanine racemase C-terminal domain-like"/>
    <property type="match status" value="1"/>
</dbReference>
<sequence>MFERPVWAEIDLSAIKHNVREIKKGLRPGVKFCAVVKADAYGHGAVAVSQALLTAGADRLAVAIVSEAIELRRAGIVVPVQVLGYTPPEQALVVAKYDIAQTVYSLDMVRALAAAGVQTGKKVKLHIKIDTGMGRIGILPEEAGEFAATVANMAGVEIEGVFSHFATADEADKSYAEFQYARFEEALLRIKAKGIHVPLRHMANSAATLELPQTHLDMVRPGIILYGLWPSPEVNKNIRLKPAMCLKAQVAHVKTVAAGSGISYGRTYIAETERKIATLPIGYADGWRRELSGRTEVLINGGYAPLVGRICMDQCMVDVTGIAEVKNGDTAILFGVPELTTDKVADVLGTITYELVCMVGERVPRIYINR</sequence>
<dbReference type="SUPFAM" id="SSF51419">
    <property type="entry name" value="PLP-binding barrel"/>
    <property type="match status" value="1"/>
</dbReference>
<evidence type="ECO:0000256" key="3">
    <source>
        <dbReference type="ARBA" id="ARBA00022898"/>
    </source>
</evidence>
<dbReference type="InterPro" id="IPR011079">
    <property type="entry name" value="Ala_racemase_C"/>
</dbReference>
<dbReference type="InterPro" id="IPR000821">
    <property type="entry name" value="Ala_racemase"/>
</dbReference>
<dbReference type="GO" id="GO:0030632">
    <property type="term" value="P:D-alanine biosynthetic process"/>
    <property type="evidence" value="ECO:0007669"/>
    <property type="project" value="UniProtKB-UniRule"/>
</dbReference>
<proteinExistence type="inferred from homology"/>
<dbReference type="RefSeq" id="WP_288184900.1">
    <property type="nucleotide sequence ID" value="NZ_LT608335.1"/>
</dbReference>
<feature type="modified residue" description="N6-(pyridoxal phosphate)lysine" evidence="5 6">
    <location>
        <position position="37"/>
    </location>
</feature>
<comment type="cofactor">
    <cofactor evidence="2 5 6">
        <name>pyridoxal 5'-phosphate</name>
        <dbReference type="ChEBI" id="CHEBI:597326"/>
    </cofactor>
</comment>
<dbReference type="CDD" id="cd00430">
    <property type="entry name" value="PLPDE_III_AR"/>
    <property type="match status" value="1"/>
</dbReference>
<name>A0A212LXD4_9FIRM</name>
<evidence type="ECO:0000256" key="5">
    <source>
        <dbReference type="HAMAP-Rule" id="MF_01201"/>
    </source>
</evidence>
<dbReference type="EC" id="5.1.1.1" evidence="5"/>
<dbReference type="PANTHER" id="PTHR30511:SF0">
    <property type="entry name" value="ALANINE RACEMASE, CATABOLIC-RELATED"/>
    <property type="match status" value="1"/>
</dbReference>
<dbReference type="SMART" id="SM01005">
    <property type="entry name" value="Ala_racemase_C"/>
    <property type="match status" value="1"/>
</dbReference>
<dbReference type="PANTHER" id="PTHR30511">
    <property type="entry name" value="ALANINE RACEMASE"/>
    <property type="match status" value="1"/>
</dbReference>
<evidence type="ECO:0000256" key="7">
    <source>
        <dbReference type="PIRSR" id="PIRSR600821-52"/>
    </source>
</evidence>
<accession>A0A212LXD4</accession>
<dbReference type="UniPathway" id="UPA00042">
    <property type="reaction ID" value="UER00497"/>
</dbReference>
<dbReference type="AlphaFoldDB" id="A0A212LXD4"/>
<feature type="binding site" evidence="5 7">
    <location>
        <position position="312"/>
    </location>
    <ligand>
        <name>substrate</name>
    </ligand>
</feature>
<reference evidence="9" key="1">
    <citation type="submission" date="2016-08" db="EMBL/GenBank/DDBJ databases">
        <authorList>
            <person name="Seilhamer J.J."/>
        </authorList>
    </citation>
    <scope>NUCLEOTIDE SEQUENCE</scope>
    <source>
        <strain evidence="9">86</strain>
    </source>
</reference>
<protein>
    <recommendedName>
        <fullName evidence="5">Alanine racemase</fullName>
        <ecNumber evidence="5">5.1.1.1</ecNumber>
    </recommendedName>
</protein>
<keyword evidence="4 5" id="KW-0413">Isomerase</keyword>
<dbReference type="InterPro" id="IPR009006">
    <property type="entry name" value="Ala_racemase/Decarboxylase_C"/>
</dbReference>
<dbReference type="GO" id="GO:0008784">
    <property type="term" value="F:alanine racemase activity"/>
    <property type="evidence" value="ECO:0007669"/>
    <property type="project" value="UniProtKB-UniRule"/>
</dbReference>
<dbReference type="FunFam" id="2.40.37.10:FF:000006">
    <property type="entry name" value="Alanine racemase"/>
    <property type="match status" value="1"/>
</dbReference>
<keyword evidence="3 5" id="KW-0663">Pyridoxal phosphate</keyword>
<dbReference type="HAMAP" id="MF_01201">
    <property type="entry name" value="Ala_racemase"/>
    <property type="match status" value="1"/>
</dbReference>
<evidence type="ECO:0000313" key="9">
    <source>
        <dbReference type="EMBL" id="SCM82156.1"/>
    </source>
</evidence>
<dbReference type="InterPro" id="IPR001608">
    <property type="entry name" value="Ala_racemase_N"/>
</dbReference>
<evidence type="ECO:0000256" key="4">
    <source>
        <dbReference type="ARBA" id="ARBA00023235"/>
    </source>
</evidence>
<feature type="binding site" evidence="5 7">
    <location>
        <position position="135"/>
    </location>
    <ligand>
        <name>substrate</name>
    </ligand>
</feature>
<feature type="active site" description="Proton acceptor; specific for D-alanine" evidence="5">
    <location>
        <position position="37"/>
    </location>
</feature>
<dbReference type="FunFam" id="3.20.20.10:FF:000002">
    <property type="entry name" value="Alanine racemase"/>
    <property type="match status" value="1"/>
</dbReference>